<feature type="domain" description="TadE-like" evidence="2">
    <location>
        <begin position="25"/>
        <end position="66"/>
    </location>
</feature>
<evidence type="ECO:0000313" key="3">
    <source>
        <dbReference type="EMBL" id="GAA1097307.1"/>
    </source>
</evidence>
<keyword evidence="1" id="KW-0472">Membrane</keyword>
<keyword evidence="1" id="KW-1133">Transmembrane helix</keyword>
<dbReference type="Pfam" id="PF07811">
    <property type="entry name" value="TadE"/>
    <property type="match status" value="1"/>
</dbReference>
<organism evidence="3 4">
    <name type="scientific">Kitasatospora arboriphila</name>
    <dbReference type="NCBI Taxonomy" id="258052"/>
    <lineage>
        <taxon>Bacteria</taxon>
        <taxon>Bacillati</taxon>
        <taxon>Actinomycetota</taxon>
        <taxon>Actinomycetes</taxon>
        <taxon>Kitasatosporales</taxon>
        <taxon>Streptomycetaceae</taxon>
        <taxon>Kitasatospora</taxon>
    </lineage>
</organism>
<name>A0ABP4E818_9ACTN</name>
<proteinExistence type="predicted"/>
<evidence type="ECO:0000256" key="1">
    <source>
        <dbReference type="SAM" id="Phobius"/>
    </source>
</evidence>
<accession>A0ABP4E818</accession>
<protein>
    <submittedName>
        <fullName evidence="3">TadE/TadG family type IV pilus assembly protein</fullName>
    </submittedName>
</protein>
<keyword evidence="4" id="KW-1185">Reference proteome</keyword>
<dbReference type="RefSeq" id="WP_344625484.1">
    <property type="nucleotide sequence ID" value="NZ_BAAALD010000045.1"/>
</dbReference>
<keyword evidence="1" id="KW-0812">Transmembrane</keyword>
<dbReference type="Proteomes" id="UP001499987">
    <property type="component" value="Unassembled WGS sequence"/>
</dbReference>
<reference evidence="4" key="1">
    <citation type="journal article" date="2019" name="Int. J. Syst. Evol. Microbiol.">
        <title>The Global Catalogue of Microorganisms (GCM) 10K type strain sequencing project: providing services to taxonomists for standard genome sequencing and annotation.</title>
        <authorList>
            <consortium name="The Broad Institute Genomics Platform"/>
            <consortium name="The Broad Institute Genome Sequencing Center for Infectious Disease"/>
            <person name="Wu L."/>
            <person name="Ma J."/>
        </authorList>
    </citation>
    <scope>NUCLEOTIDE SEQUENCE [LARGE SCALE GENOMIC DNA]</scope>
    <source>
        <strain evidence="4">JCM 13002</strain>
    </source>
</reference>
<sequence>MIRRPRVPATPRTAALRTAALRDRGAVVLGLAIVFPVVLTAVMLVVQASLWWYADQVALTALREGVDAGRVRGATAEDGDVRVREFLARFGRLAELESVDHAGSDAETQQMTVTVRPQSVVPFFDRLTITETLSAPRERFVPQGGQR</sequence>
<dbReference type="InterPro" id="IPR012495">
    <property type="entry name" value="TadE-like_dom"/>
</dbReference>
<dbReference type="EMBL" id="BAAALD010000045">
    <property type="protein sequence ID" value="GAA1097307.1"/>
    <property type="molecule type" value="Genomic_DNA"/>
</dbReference>
<feature type="transmembrane region" description="Helical" evidence="1">
    <location>
        <begin position="26"/>
        <end position="53"/>
    </location>
</feature>
<gene>
    <name evidence="3" type="ORF">GCM10009663_45380</name>
</gene>
<evidence type="ECO:0000313" key="4">
    <source>
        <dbReference type="Proteomes" id="UP001499987"/>
    </source>
</evidence>
<comment type="caution">
    <text evidence="3">The sequence shown here is derived from an EMBL/GenBank/DDBJ whole genome shotgun (WGS) entry which is preliminary data.</text>
</comment>
<evidence type="ECO:0000259" key="2">
    <source>
        <dbReference type="Pfam" id="PF07811"/>
    </source>
</evidence>